<protein>
    <recommendedName>
        <fullName evidence="3 9">Mediator of RNA polymerase II transcription subunit 13</fullName>
    </recommendedName>
</protein>
<feature type="compositionally biased region" description="Polar residues" evidence="10">
    <location>
        <begin position="430"/>
        <end position="439"/>
    </location>
</feature>
<feature type="compositionally biased region" description="Low complexity" evidence="10">
    <location>
        <begin position="1677"/>
        <end position="1693"/>
    </location>
</feature>
<dbReference type="Proteomes" id="UP000825729">
    <property type="component" value="Unassembled WGS sequence"/>
</dbReference>
<reference evidence="14 15" key="1">
    <citation type="submission" date="2021-07" db="EMBL/GenBank/DDBJ databases">
        <title>The Aristolochia fimbriata genome: insights into angiosperm evolution, floral development and chemical biosynthesis.</title>
        <authorList>
            <person name="Jiao Y."/>
        </authorList>
    </citation>
    <scope>NUCLEOTIDE SEQUENCE [LARGE SCALE GENOMIC DNA]</scope>
    <source>
        <strain evidence="14">IBCAS-2021</strain>
        <tissue evidence="14">Leaf</tissue>
    </source>
</reference>
<comment type="subcellular location">
    <subcellularLocation>
        <location evidence="1 9">Nucleus</location>
    </subcellularLocation>
</comment>
<comment type="caution">
    <text evidence="14">The sequence shown here is derived from an EMBL/GenBank/DDBJ whole genome shotgun (WGS) entry which is preliminary data.</text>
</comment>
<evidence type="ECO:0000256" key="9">
    <source>
        <dbReference type="RuleBase" id="RU364134"/>
    </source>
</evidence>
<feature type="domain" description="Mediator complex subunit Med13 N-terminal" evidence="12">
    <location>
        <begin position="2"/>
        <end position="323"/>
    </location>
</feature>
<evidence type="ECO:0000256" key="3">
    <source>
        <dbReference type="ARBA" id="ARBA00019618"/>
    </source>
</evidence>
<dbReference type="InterPro" id="IPR051139">
    <property type="entry name" value="Mediator_complx_sub13"/>
</dbReference>
<feature type="domain" description="MID" evidence="13">
    <location>
        <begin position="1144"/>
        <end position="1374"/>
    </location>
</feature>
<keyword evidence="7 9" id="KW-0804">Transcription</keyword>
<evidence type="ECO:0000313" key="15">
    <source>
        <dbReference type="Proteomes" id="UP000825729"/>
    </source>
</evidence>
<comment type="function">
    <text evidence="9">Component of the Mediator complex, a coactivator involved in regulated transcription of nearly all RNA polymerase II-dependent genes. Mediator functions as a bridge to convey information from gene-specific regulatory proteins to the basal RNA polymerase II transcription machinery. Mediator is recruited to promoters by direct interactions with regulatory proteins and serves as a scaffold for the assembly of a functional preinitiation complex with RNA polymerase II and the general transcription factors.</text>
</comment>
<evidence type="ECO:0000256" key="8">
    <source>
        <dbReference type="ARBA" id="ARBA00023242"/>
    </source>
</evidence>
<feature type="region of interest" description="Disordered" evidence="10">
    <location>
        <begin position="719"/>
        <end position="748"/>
    </location>
</feature>
<dbReference type="PANTHER" id="PTHR48249">
    <property type="entry name" value="MEDIATOR OF RNA POLYMERASE II TRANSCRIPTION SUBUNIT 13"/>
    <property type="match status" value="1"/>
</dbReference>
<evidence type="ECO:0000259" key="13">
    <source>
        <dbReference type="Pfam" id="PF18296"/>
    </source>
</evidence>
<keyword evidence="5 9" id="KW-0805">Transcription regulation</keyword>
<feature type="region of interest" description="Disordered" evidence="10">
    <location>
        <begin position="1058"/>
        <end position="1081"/>
    </location>
</feature>
<comment type="subunit">
    <text evidence="9">Component of the Mediator complex.</text>
</comment>
<keyword evidence="8 9" id="KW-0539">Nucleus</keyword>
<organism evidence="14 15">
    <name type="scientific">Aristolochia fimbriata</name>
    <name type="common">White veined hardy Dutchman's pipe vine</name>
    <dbReference type="NCBI Taxonomy" id="158543"/>
    <lineage>
        <taxon>Eukaryota</taxon>
        <taxon>Viridiplantae</taxon>
        <taxon>Streptophyta</taxon>
        <taxon>Embryophyta</taxon>
        <taxon>Tracheophyta</taxon>
        <taxon>Spermatophyta</taxon>
        <taxon>Magnoliopsida</taxon>
        <taxon>Magnoliidae</taxon>
        <taxon>Piperales</taxon>
        <taxon>Aristolochiaceae</taxon>
        <taxon>Aristolochia</taxon>
    </lineage>
</organism>
<comment type="similarity">
    <text evidence="2 9">Belongs to the Mediator complex subunit 13 family.</text>
</comment>
<evidence type="ECO:0000259" key="11">
    <source>
        <dbReference type="Pfam" id="PF06333"/>
    </source>
</evidence>
<gene>
    <name evidence="14" type="ORF">H6P81_007507</name>
</gene>
<evidence type="ECO:0000256" key="1">
    <source>
        <dbReference type="ARBA" id="ARBA00004123"/>
    </source>
</evidence>
<dbReference type="GO" id="GO:0045944">
    <property type="term" value="P:positive regulation of transcription by RNA polymerase II"/>
    <property type="evidence" value="ECO:0007669"/>
    <property type="project" value="TreeGrafter"/>
</dbReference>
<dbReference type="Pfam" id="PF11597">
    <property type="entry name" value="Med13_N"/>
    <property type="match status" value="1"/>
</dbReference>
<evidence type="ECO:0000259" key="12">
    <source>
        <dbReference type="Pfam" id="PF11597"/>
    </source>
</evidence>
<evidence type="ECO:0000256" key="6">
    <source>
        <dbReference type="ARBA" id="ARBA00023159"/>
    </source>
</evidence>
<evidence type="ECO:0000256" key="10">
    <source>
        <dbReference type="SAM" id="MobiDB-lite"/>
    </source>
</evidence>
<feature type="region of interest" description="Disordered" evidence="10">
    <location>
        <begin position="1675"/>
        <end position="1701"/>
    </location>
</feature>
<evidence type="ECO:0000256" key="4">
    <source>
        <dbReference type="ARBA" id="ARBA00022491"/>
    </source>
</evidence>
<evidence type="ECO:0000256" key="2">
    <source>
        <dbReference type="ARBA" id="ARBA00009354"/>
    </source>
</evidence>
<feature type="region of interest" description="Disordered" evidence="10">
    <location>
        <begin position="383"/>
        <end position="444"/>
    </location>
</feature>
<feature type="compositionally biased region" description="Low complexity" evidence="10">
    <location>
        <begin position="388"/>
        <end position="408"/>
    </location>
</feature>
<dbReference type="InterPro" id="IPR009401">
    <property type="entry name" value="Med13_C"/>
</dbReference>
<dbReference type="PANTHER" id="PTHR48249:SF3">
    <property type="entry name" value="MEDIATOR OF RNA POLYMERASE II TRANSCRIPTION SUBUNIT 13"/>
    <property type="match status" value="1"/>
</dbReference>
<dbReference type="Pfam" id="PF06333">
    <property type="entry name" value="Med13_C"/>
    <property type="match status" value="1"/>
</dbReference>
<dbReference type="EMBL" id="JAINDJ010000003">
    <property type="protein sequence ID" value="KAG9454603.1"/>
    <property type="molecule type" value="Genomic_DNA"/>
</dbReference>
<dbReference type="GO" id="GO:0003713">
    <property type="term" value="F:transcription coactivator activity"/>
    <property type="evidence" value="ECO:0007669"/>
    <property type="project" value="TreeGrafter"/>
</dbReference>
<evidence type="ECO:0000256" key="5">
    <source>
        <dbReference type="ARBA" id="ARBA00023015"/>
    </source>
</evidence>
<dbReference type="InterPro" id="IPR021643">
    <property type="entry name" value="Mediator_Med13_N"/>
</dbReference>
<dbReference type="InterPro" id="IPR041285">
    <property type="entry name" value="MID_MedPIWI"/>
</dbReference>
<dbReference type="Pfam" id="PF18296">
    <property type="entry name" value="MID_MedPIWI"/>
    <property type="match status" value="1"/>
</dbReference>
<keyword evidence="6 9" id="KW-0010">Activator</keyword>
<keyword evidence="4 9" id="KW-0678">Repressor</keyword>
<proteinExistence type="inferred from homology"/>
<keyword evidence="15" id="KW-1185">Reference proteome</keyword>
<feature type="domain" description="Mediator complex subunit Med13 C-terminal" evidence="11">
    <location>
        <begin position="1531"/>
        <end position="1630"/>
    </location>
</feature>
<evidence type="ECO:0000313" key="14">
    <source>
        <dbReference type="EMBL" id="KAG9454603.1"/>
    </source>
</evidence>
<evidence type="ECO:0000256" key="7">
    <source>
        <dbReference type="ARBA" id="ARBA00023163"/>
    </source>
</evidence>
<dbReference type="GO" id="GO:0016592">
    <property type="term" value="C:mediator complex"/>
    <property type="evidence" value="ECO:0007669"/>
    <property type="project" value="InterPro"/>
</dbReference>
<accession>A0AAV7F0S2</accession>
<sequence length="1954" mass="210944">MWTNVFRIGGLQQVSWFQFLPCESDPNSLPEKSTKAEQKEAATLLVLSSHLQLQNEGFLSTWTNSFVGPWDPSQGIHNPDEKIKLWLFLPGRYSSVIETAQAAVSRLRVVGAGLWLAPGDSEEVAAALSQALRNCIERSLRGLSYMRFGDVFTKSPSLPRSEAHIRRAQPICEFIFAATEEAIYVHPIIYAKQIRTLSSDDMERVLRHHSSNKHGEGIPVLVAPHGMRGRLSGCCPSDLVKQVYSSKVISRSSNAFTVLGIPLHSSAQSSHYQLRGQSCYVEVTLGCPISKLCASKSEANKGVGEALPVTERTFIYPAEAVMVPLMYTTFVRSSLKRLWLQNCVGNSACELWPLMNFPDSHSLLHGLKYVNSGNFESNGTWRPHSYKSSSNSNSSSISSISSTSSDSDFGPNVGAGDLETDADSLASRRSGLSTNNQLENDGCDLAPKRLRMGGTESFGQAGTVLSGSVQEAFKSQQSGVEGNNSAITGVNDQLGSHHWDWDNDDRGMDMDMRTLLSEFGDFDDFFQNDILAFGEPPGTAESQALMFPVDIGDISGSPCTAGLDVSDAMLLPPIGFPAYDGFAQAPPLIVEEASNGAQETGADARSYCYSAVTTSGEFDHLTKAEAMMTFAPEYTAVQTPASEFPASIFRSPYLPKARSVDSAHSSSNGYVYGVTPPSSPLMEVTNEKPDGISAKAKVAIGHDSSSVLQLQKYYKHVHGTKQQQLDKQTDHRTNSMASSKNEKIASPASAFNSSSAIKSLQRTKAENTMESHFLLSHKTVLATEVECIMFQAAMCRIRHLPVPSANIGAMVVPGISRNTIMDQAQCETSTKYEVKKKETIPVRIAGDIDGGVTDGGNLSAPVGVWRSVGLPKGTKFASSPNFDGPLVLSQNVFNDEAISIYGQRQPLQDLLDAMSLLVQQATSFVDISLDVDQGDGPYGWLALQEQQRRGFACGPSMVHAGCGGLLAACHSLDIAGVELLDPLSADVHASSVIGLLQADIKVALKSAFGNMDGPLTVTEWCRGRNQSGDTAGISGDGYSLESTVTEAKDASCSVTLATEPISPPQSSTSGSSFIKEGSRLDEGRINQDTSSELEQMNNSRLRPTLVVAPLPSILVGYQDDWLKTSANSLQLWEKAPLEPYALPKPMTYCVLCPDIGPLMPATADFFQQLTSVYESCKLGSHLPHQVSGGQMDLASDRCLPSGFCLVDCPQNLKTTSSNSTLMGSVSDFIIALSKGWDVRNYLLSLSKAVKTLKFGLNSAVHQKEGGTGPCLVIYVVCPFSEPSAILQALVESSVSLGSSILSSDKDWTLLHSQVGKALSCSDGVDETSISSILTLSGFSVPRLVLQMVTIESVFINQPPILKDIAFTVYNKARRVARSSSGDMSLSSGISGRPQSAMMNMSSAIPGLWKDCMTSRVTGSTGDLDAGLRPGTWDNSWQTPRTGGLSCESNRNMDFLYQEEVHYLFEPLFILAEPGSVDHGVSIGHIISESMCSRSAADDNIGGYMQSSASSAAADMGSASLLEGSDSDGSGSNQRTTSLHCCYGWTEDWRWLVCIWTDSRGELLDSTIFPFGGISSRQDTKGLQGLFVQVLQQGCQILSSSSPDGGAVRPRDIVITRIGCFYELECQEWQKAIYLVGGNEVKKWPVQLRKSIPDGPSGSNGTTLQQQDMSLIQERTLPSSPSPSLYSPHSKPSSFIKGSLGQGNSRKQHLVGGQAAVDISRGLFQWVQSISLVGVSIDHSLHLVFPADSYHQGGGAQSGAGITLSNYFEGFSPVKSLGATPASYIFIPSPSMRFLPPVPLQLPTCLTAESPPLAHLLHSKGSAIPLSTGFVVSKSVPSVRRDFTKGEWPTVLSVSLVDYYGVSNLSPQEKMARGVHHKQGRVLSPDARDYEMEIHSVLESVSAELHALSWMTVSPTYLDRRTALPFHCDMVLRLRRLLHYADKQLCQSTERANQV</sequence>
<name>A0AAV7F0S2_ARIFI</name>